<dbReference type="HOGENOM" id="CLU_028913_0_1_1"/>
<name>A0A015JPR7_RHIIW</name>
<dbReference type="EMBL" id="JEMT01016913">
    <property type="protein sequence ID" value="EXX69235.1"/>
    <property type="molecule type" value="Genomic_DNA"/>
</dbReference>
<comment type="caution">
    <text evidence="1">The sequence shown here is derived from an EMBL/GenBank/DDBJ whole genome shotgun (WGS) entry which is preliminary data.</text>
</comment>
<dbReference type="Proteomes" id="UP000022910">
    <property type="component" value="Unassembled WGS sequence"/>
</dbReference>
<organism evidence="1 2">
    <name type="scientific">Rhizophagus irregularis (strain DAOM 197198w)</name>
    <name type="common">Glomus intraradices</name>
    <dbReference type="NCBI Taxonomy" id="1432141"/>
    <lineage>
        <taxon>Eukaryota</taxon>
        <taxon>Fungi</taxon>
        <taxon>Fungi incertae sedis</taxon>
        <taxon>Mucoromycota</taxon>
        <taxon>Glomeromycotina</taxon>
        <taxon>Glomeromycetes</taxon>
        <taxon>Glomerales</taxon>
        <taxon>Glomeraceae</taxon>
        <taxon>Rhizophagus</taxon>
    </lineage>
</organism>
<evidence type="ECO:0008006" key="3">
    <source>
        <dbReference type="Google" id="ProtNLM"/>
    </source>
</evidence>
<dbReference type="Gene3D" id="3.80.10.10">
    <property type="entry name" value="Ribonuclease Inhibitor"/>
    <property type="match status" value="1"/>
</dbReference>
<dbReference type="AlphaFoldDB" id="A0A015JPR7"/>
<sequence>MAYRLPADCLNEIFEYLELDRFTLHSCLLVNHLWCELSVRILWRNTLNIKFDYKHSFKIESSILSTLIACLPNESKKLLHDNKIFISTPTSNPLLFNYASFCKTLSIYEINRMIDSVLKNKPSLDSKYKNSLVANEIIKMFASQISSLKKLTYHHTFYYNLNVSFPHFPGARDLLELCCSSDLSSDFFYQLSQICHNLQSISIDFYDSSTNELKELISSQNNLKNLNLSAFNGSWADIIPSLTKHSHTITKLKLYSDDSNSFSFVSSFPNLQELIISSFDGVFEDFKKLQYVNFSKLQILKIPYECPKPEYLMKFLENNGKSLKKFYIGGSNKALRLSIAKFCPNLKSLFIIFKNGELEVLKTILTSCQYLESIKIWCGKDYLSEKEVLETVAKYSPINFCELKIHHITTNSDASPDDLESFFISWERRTPKKLLSFIIIDDMEIYYGYSFEILEIIEKYEDLGIIEFITKSEEKENEEEEEYYDFN</sequence>
<keyword evidence="2" id="KW-1185">Reference proteome</keyword>
<gene>
    <name evidence="1" type="ORF">RirG_097960</name>
</gene>
<dbReference type="InterPro" id="IPR032675">
    <property type="entry name" value="LRR_dom_sf"/>
</dbReference>
<proteinExistence type="predicted"/>
<evidence type="ECO:0000313" key="2">
    <source>
        <dbReference type="Proteomes" id="UP000022910"/>
    </source>
</evidence>
<evidence type="ECO:0000313" key="1">
    <source>
        <dbReference type="EMBL" id="EXX69235.1"/>
    </source>
</evidence>
<dbReference type="SUPFAM" id="SSF52047">
    <property type="entry name" value="RNI-like"/>
    <property type="match status" value="1"/>
</dbReference>
<dbReference type="OrthoDB" id="2316528at2759"/>
<reference evidence="1 2" key="1">
    <citation type="submission" date="2014-02" db="EMBL/GenBank/DDBJ databases">
        <title>Single nucleus genome sequencing reveals high similarity among nuclei of an endomycorrhizal fungus.</title>
        <authorList>
            <person name="Lin K."/>
            <person name="Geurts R."/>
            <person name="Zhang Z."/>
            <person name="Limpens E."/>
            <person name="Saunders D.G."/>
            <person name="Mu D."/>
            <person name="Pang E."/>
            <person name="Cao H."/>
            <person name="Cha H."/>
            <person name="Lin T."/>
            <person name="Zhou Q."/>
            <person name="Shang Y."/>
            <person name="Li Y."/>
            <person name="Ivanov S."/>
            <person name="Sharma T."/>
            <person name="Velzen R.V."/>
            <person name="Ruijter N.D."/>
            <person name="Aanen D.K."/>
            <person name="Win J."/>
            <person name="Kamoun S."/>
            <person name="Bisseling T."/>
            <person name="Huang S."/>
        </authorList>
    </citation>
    <scope>NUCLEOTIDE SEQUENCE [LARGE SCALE GENOMIC DNA]</scope>
    <source>
        <strain evidence="2">DAOM197198w</strain>
    </source>
</reference>
<accession>A0A015JPR7</accession>
<protein>
    <recommendedName>
        <fullName evidence="3">F-box domain-containing protein</fullName>
    </recommendedName>
</protein>